<dbReference type="Proteomes" id="UP000001194">
    <property type="component" value="Unassembled WGS sequence"/>
</dbReference>
<proteinExistence type="predicted"/>
<evidence type="ECO:0000313" key="2">
    <source>
        <dbReference type="EMBL" id="EDR12181.1"/>
    </source>
</evidence>
<dbReference type="RefSeq" id="XP_001876445.1">
    <property type="nucleotide sequence ID" value="XM_001876410.1"/>
</dbReference>
<keyword evidence="3" id="KW-1185">Reference proteome</keyword>
<dbReference type="AlphaFoldDB" id="B0CZN6"/>
<dbReference type="InParanoid" id="B0CZN6"/>
<protein>
    <submittedName>
        <fullName evidence="2">Predicted protein</fullName>
    </submittedName>
</protein>
<evidence type="ECO:0000313" key="3">
    <source>
        <dbReference type="Proteomes" id="UP000001194"/>
    </source>
</evidence>
<feature type="compositionally biased region" description="Basic and acidic residues" evidence="1">
    <location>
        <begin position="185"/>
        <end position="197"/>
    </location>
</feature>
<dbReference type="KEGG" id="lbc:LACBIDRAFT_323266"/>
<feature type="compositionally biased region" description="Low complexity" evidence="1">
    <location>
        <begin position="88"/>
        <end position="99"/>
    </location>
</feature>
<feature type="compositionally biased region" description="Polar residues" evidence="1">
    <location>
        <begin position="1"/>
        <end position="15"/>
    </location>
</feature>
<gene>
    <name evidence="2" type="ORF">LACBIDRAFT_323266</name>
</gene>
<evidence type="ECO:0000256" key="1">
    <source>
        <dbReference type="SAM" id="MobiDB-lite"/>
    </source>
</evidence>
<reference evidence="2 3" key="1">
    <citation type="journal article" date="2008" name="Nature">
        <title>The genome of Laccaria bicolor provides insights into mycorrhizal symbiosis.</title>
        <authorList>
            <person name="Martin F."/>
            <person name="Aerts A."/>
            <person name="Ahren D."/>
            <person name="Brun A."/>
            <person name="Danchin E.G.J."/>
            <person name="Duchaussoy F."/>
            <person name="Gibon J."/>
            <person name="Kohler A."/>
            <person name="Lindquist E."/>
            <person name="Pereda V."/>
            <person name="Salamov A."/>
            <person name="Shapiro H.J."/>
            <person name="Wuyts J."/>
            <person name="Blaudez D."/>
            <person name="Buee M."/>
            <person name="Brokstein P."/>
            <person name="Canbaeck B."/>
            <person name="Cohen D."/>
            <person name="Courty P.E."/>
            <person name="Coutinho P.M."/>
            <person name="Delaruelle C."/>
            <person name="Detter J.C."/>
            <person name="Deveau A."/>
            <person name="DiFazio S."/>
            <person name="Duplessis S."/>
            <person name="Fraissinet-Tachet L."/>
            <person name="Lucic E."/>
            <person name="Frey-Klett P."/>
            <person name="Fourrey C."/>
            <person name="Feussner I."/>
            <person name="Gay G."/>
            <person name="Grimwood J."/>
            <person name="Hoegger P.J."/>
            <person name="Jain P."/>
            <person name="Kilaru S."/>
            <person name="Labbe J."/>
            <person name="Lin Y.C."/>
            <person name="Legue V."/>
            <person name="Le Tacon F."/>
            <person name="Marmeisse R."/>
            <person name="Melayah D."/>
            <person name="Montanini B."/>
            <person name="Muratet M."/>
            <person name="Nehls U."/>
            <person name="Niculita-Hirzel H."/>
            <person name="Oudot-Le Secq M.P."/>
            <person name="Peter M."/>
            <person name="Quesneville H."/>
            <person name="Rajashekar B."/>
            <person name="Reich M."/>
            <person name="Rouhier N."/>
            <person name="Schmutz J."/>
            <person name="Yin T."/>
            <person name="Chalot M."/>
            <person name="Henrissat B."/>
            <person name="Kuees U."/>
            <person name="Lucas S."/>
            <person name="Van de Peer Y."/>
            <person name="Podila G.K."/>
            <person name="Polle A."/>
            <person name="Pukkila P.J."/>
            <person name="Richardson P.M."/>
            <person name="Rouze P."/>
            <person name="Sanders I.R."/>
            <person name="Stajich J.E."/>
            <person name="Tunlid A."/>
            <person name="Tuskan G."/>
            <person name="Grigoriev I.V."/>
        </authorList>
    </citation>
    <scope>NUCLEOTIDE SEQUENCE [LARGE SCALE GENOMIC DNA]</scope>
    <source>
        <strain evidence="3">S238N-H82 / ATCC MYA-4686</strain>
    </source>
</reference>
<feature type="compositionally biased region" description="Polar residues" evidence="1">
    <location>
        <begin position="107"/>
        <end position="129"/>
    </location>
</feature>
<accession>B0CZN6</accession>
<dbReference type="EMBL" id="DS547094">
    <property type="protein sequence ID" value="EDR12181.1"/>
    <property type="molecule type" value="Genomic_DNA"/>
</dbReference>
<feature type="region of interest" description="Disordered" evidence="1">
    <location>
        <begin position="170"/>
        <end position="197"/>
    </location>
</feature>
<name>B0CZN6_LACBS</name>
<organism evidence="3">
    <name type="scientific">Laccaria bicolor (strain S238N-H82 / ATCC MYA-4686)</name>
    <name type="common">Bicoloured deceiver</name>
    <name type="synonym">Laccaria laccata var. bicolor</name>
    <dbReference type="NCBI Taxonomy" id="486041"/>
    <lineage>
        <taxon>Eukaryota</taxon>
        <taxon>Fungi</taxon>
        <taxon>Dikarya</taxon>
        <taxon>Basidiomycota</taxon>
        <taxon>Agaricomycotina</taxon>
        <taxon>Agaricomycetes</taxon>
        <taxon>Agaricomycetidae</taxon>
        <taxon>Agaricales</taxon>
        <taxon>Agaricineae</taxon>
        <taxon>Hydnangiaceae</taxon>
        <taxon>Laccaria</taxon>
    </lineage>
</organism>
<feature type="region of interest" description="Disordered" evidence="1">
    <location>
        <begin position="1"/>
        <end position="155"/>
    </location>
</feature>
<dbReference type="GeneID" id="6072226"/>
<sequence>MTYSAENPQKPTCNHNHPRPFEGQRGPGKSPMGLVTMPAATAKKGKGVSMAEEPDPEVISPTLHNPMSSSGPVLTGPHTLDHSTIEGPSSNPAASSSVSQLPKAGKSVSNPPATPRSASNTRQGIQNKGTCKPLTTGVSKNAASVPEGPPRNKPALVDDLLNLQAAMQHSMAEGRTQPSVSSQTEEDKTETTPEDRGSMSKFNTIFWDIEPYRELPVWAEPIMHLSAHMFGVFDPAADEDVLVPLGAIDGVLPGHTKYKCDWLRSALEQGHRVLFIIKPVCFQ</sequence>
<feature type="compositionally biased region" description="Polar residues" evidence="1">
    <location>
        <begin position="62"/>
        <end position="72"/>
    </location>
</feature>
<dbReference type="HOGENOM" id="CLU_983761_0_0_1"/>